<dbReference type="Proteomes" id="UP001595632">
    <property type="component" value="Unassembled WGS sequence"/>
</dbReference>
<dbReference type="InterPro" id="IPR006664">
    <property type="entry name" value="OMP_bac"/>
</dbReference>
<evidence type="ECO:0000256" key="1">
    <source>
        <dbReference type="ARBA" id="ARBA00004442"/>
    </source>
</evidence>
<comment type="caution">
    <text evidence="7">The sequence shown here is derived from an EMBL/GenBank/DDBJ whole genome shotgun (WGS) entry which is preliminary data.</text>
</comment>
<evidence type="ECO:0000313" key="8">
    <source>
        <dbReference type="Proteomes" id="UP001595632"/>
    </source>
</evidence>
<accession>A0ABV7GYQ5</accession>
<reference evidence="8" key="1">
    <citation type="journal article" date="2019" name="Int. J. Syst. Evol. Microbiol.">
        <title>The Global Catalogue of Microorganisms (GCM) 10K type strain sequencing project: providing services to taxonomists for standard genome sequencing and annotation.</title>
        <authorList>
            <consortium name="The Broad Institute Genomics Platform"/>
            <consortium name="The Broad Institute Genome Sequencing Center for Infectious Disease"/>
            <person name="Wu L."/>
            <person name="Ma J."/>
        </authorList>
    </citation>
    <scope>NUCLEOTIDE SEQUENCE [LARGE SCALE GENOMIC DNA]</scope>
    <source>
        <strain evidence="8">KCTC 52366</strain>
    </source>
</reference>
<dbReference type="PANTHER" id="PTHR30329:SF21">
    <property type="entry name" value="LIPOPROTEIN YIAD-RELATED"/>
    <property type="match status" value="1"/>
</dbReference>
<comment type="subcellular location">
    <subcellularLocation>
        <location evidence="1">Cell outer membrane</location>
    </subcellularLocation>
</comment>
<organism evidence="7 8">
    <name type="scientific">Psychromarinibacter halotolerans</name>
    <dbReference type="NCBI Taxonomy" id="1775175"/>
    <lineage>
        <taxon>Bacteria</taxon>
        <taxon>Pseudomonadati</taxon>
        <taxon>Pseudomonadota</taxon>
        <taxon>Alphaproteobacteria</taxon>
        <taxon>Rhodobacterales</taxon>
        <taxon>Paracoccaceae</taxon>
        <taxon>Psychromarinibacter</taxon>
    </lineage>
</organism>
<dbReference type="InterPro" id="IPR006665">
    <property type="entry name" value="OmpA-like"/>
</dbReference>
<feature type="signal peptide" evidence="5">
    <location>
        <begin position="1"/>
        <end position="19"/>
    </location>
</feature>
<gene>
    <name evidence="7" type="ORF">ACFOGP_21935</name>
</gene>
<evidence type="ECO:0000256" key="4">
    <source>
        <dbReference type="PROSITE-ProRule" id="PRU00473"/>
    </source>
</evidence>
<dbReference type="PROSITE" id="PS51257">
    <property type="entry name" value="PROKAR_LIPOPROTEIN"/>
    <property type="match status" value="1"/>
</dbReference>
<keyword evidence="2 4" id="KW-0472">Membrane</keyword>
<dbReference type="InterPro" id="IPR036737">
    <property type="entry name" value="OmpA-like_sf"/>
</dbReference>
<dbReference type="RefSeq" id="WP_275632355.1">
    <property type="nucleotide sequence ID" value="NZ_JARGYD010000003.1"/>
</dbReference>
<proteinExistence type="predicted"/>
<keyword evidence="3" id="KW-0998">Cell outer membrane</keyword>
<name>A0ABV7GYQ5_9RHOB</name>
<dbReference type="PROSITE" id="PS51123">
    <property type="entry name" value="OMPA_2"/>
    <property type="match status" value="1"/>
</dbReference>
<dbReference type="EMBL" id="JBHRTB010000010">
    <property type="protein sequence ID" value="MFC3145396.1"/>
    <property type="molecule type" value="Genomic_DNA"/>
</dbReference>
<evidence type="ECO:0000256" key="2">
    <source>
        <dbReference type="ARBA" id="ARBA00023136"/>
    </source>
</evidence>
<evidence type="ECO:0000259" key="6">
    <source>
        <dbReference type="PROSITE" id="PS51123"/>
    </source>
</evidence>
<dbReference type="Pfam" id="PF00691">
    <property type="entry name" value="OmpA"/>
    <property type="match status" value="1"/>
</dbReference>
<keyword evidence="8" id="KW-1185">Reference proteome</keyword>
<sequence>MARTRTKILLAATSLLALGACGDRKVFSSWYNEAGAEIDEGGFGNPTMNNVGIHNGDLSYVMNLNARFNREVPTVVEFAFNSSQIDNAARLALDAQARWIAQFPEVRFRVYGHTDLVGSQAYNKSLGLRRANAVVNYLVSRGISRSRLEAMVSFGETQPIIYTEQPEMRNRRAVTEVTGFVKNHPLVLNGKYAEVIFREYVDSATEIPTGGSVEADF</sequence>
<keyword evidence="5" id="KW-0732">Signal</keyword>
<dbReference type="Gene3D" id="3.30.1330.60">
    <property type="entry name" value="OmpA-like domain"/>
    <property type="match status" value="1"/>
</dbReference>
<dbReference type="InterPro" id="IPR050330">
    <property type="entry name" value="Bact_OuterMem_StrucFunc"/>
</dbReference>
<dbReference type="CDD" id="cd07185">
    <property type="entry name" value="OmpA_C-like"/>
    <property type="match status" value="1"/>
</dbReference>
<feature type="domain" description="OmpA-like" evidence="6">
    <location>
        <begin position="65"/>
        <end position="181"/>
    </location>
</feature>
<feature type="chain" id="PRO_5046005510" evidence="5">
    <location>
        <begin position="20"/>
        <end position="217"/>
    </location>
</feature>
<dbReference type="PANTHER" id="PTHR30329">
    <property type="entry name" value="STATOR ELEMENT OF FLAGELLAR MOTOR COMPLEX"/>
    <property type="match status" value="1"/>
</dbReference>
<dbReference type="PRINTS" id="PR01021">
    <property type="entry name" value="OMPADOMAIN"/>
</dbReference>
<protein>
    <submittedName>
        <fullName evidence="7">OmpA family protein</fullName>
    </submittedName>
</protein>
<evidence type="ECO:0000256" key="5">
    <source>
        <dbReference type="SAM" id="SignalP"/>
    </source>
</evidence>
<evidence type="ECO:0000256" key="3">
    <source>
        <dbReference type="ARBA" id="ARBA00023237"/>
    </source>
</evidence>
<evidence type="ECO:0000313" key="7">
    <source>
        <dbReference type="EMBL" id="MFC3145396.1"/>
    </source>
</evidence>
<dbReference type="SUPFAM" id="SSF103088">
    <property type="entry name" value="OmpA-like"/>
    <property type="match status" value="1"/>
</dbReference>